<evidence type="ECO:0000259" key="2">
    <source>
        <dbReference type="PROSITE" id="PS50003"/>
    </source>
</evidence>
<dbReference type="SMART" id="SM00325">
    <property type="entry name" value="RhoGEF"/>
    <property type="match status" value="1"/>
</dbReference>
<dbReference type="PANTHER" id="PTHR45845">
    <property type="entry name" value="RHO GUANINE NUCLEOTIDE EXCHANGE FACTOR-RELATED"/>
    <property type="match status" value="1"/>
</dbReference>
<dbReference type="InterPro" id="IPR052231">
    <property type="entry name" value="Rho_GEF_signaling-related"/>
</dbReference>
<name>A0ABM5D2A4_VICPA</name>
<dbReference type="PROSITE" id="PS50003">
    <property type="entry name" value="PH_DOMAIN"/>
    <property type="match status" value="1"/>
</dbReference>
<dbReference type="SUPFAM" id="SSF50729">
    <property type="entry name" value="PH domain-like"/>
    <property type="match status" value="1"/>
</dbReference>
<feature type="compositionally biased region" description="Basic and acidic residues" evidence="1">
    <location>
        <begin position="434"/>
        <end position="449"/>
    </location>
</feature>
<evidence type="ECO:0000313" key="5">
    <source>
        <dbReference type="RefSeq" id="XP_072815024.1"/>
    </source>
</evidence>
<accession>A0ABM5D2A4</accession>
<feature type="region of interest" description="Disordered" evidence="1">
    <location>
        <begin position="1477"/>
        <end position="1556"/>
    </location>
</feature>
<feature type="region of interest" description="Disordered" evidence="1">
    <location>
        <begin position="208"/>
        <end position="352"/>
    </location>
</feature>
<dbReference type="PROSITE" id="PS50010">
    <property type="entry name" value="DH_2"/>
    <property type="match status" value="1"/>
</dbReference>
<keyword evidence="4" id="KW-1185">Reference proteome</keyword>
<feature type="region of interest" description="Disordered" evidence="1">
    <location>
        <begin position="958"/>
        <end position="989"/>
    </location>
</feature>
<dbReference type="Gene3D" id="1.20.900.10">
    <property type="entry name" value="Dbl homology (DH) domain"/>
    <property type="match status" value="1"/>
</dbReference>
<evidence type="ECO:0000256" key="1">
    <source>
        <dbReference type="SAM" id="MobiDB-lite"/>
    </source>
</evidence>
<feature type="compositionally biased region" description="Polar residues" evidence="1">
    <location>
        <begin position="415"/>
        <end position="433"/>
    </location>
</feature>
<dbReference type="SUPFAM" id="SSF48065">
    <property type="entry name" value="DBL homology domain (DH-domain)"/>
    <property type="match status" value="1"/>
</dbReference>
<feature type="region of interest" description="Disordered" evidence="1">
    <location>
        <begin position="1437"/>
        <end position="1456"/>
    </location>
</feature>
<dbReference type="Gene3D" id="2.30.29.30">
    <property type="entry name" value="Pleckstrin-homology domain (PH domain)/Phosphotyrosine-binding domain (PTB)"/>
    <property type="match status" value="1"/>
</dbReference>
<reference evidence="5" key="1">
    <citation type="submission" date="2025-08" db="UniProtKB">
        <authorList>
            <consortium name="RefSeq"/>
        </authorList>
    </citation>
    <scope>IDENTIFICATION</scope>
</reference>
<dbReference type="CDD" id="cd13242">
    <property type="entry name" value="PH_puratrophin-1"/>
    <property type="match status" value="1"/>
</dbReference>
<dbReference type="InterPro" id="IPR011993">
    <property type="entry name" value="PH-like_dom_sf"/>
</dbReference>
<feature type="compositionally biased region" description="Polar residues" evidence="1">
    <location>
        <begin position="240"/>
        <end position="251"/>
    </location>
</feature>
<dbReference type="RefSeq" id="XP_072815024.1">
    <property type="nucleotide sequence ID" value="XM_072958923.1"/>
</dbReference>
<dbReference type="InterPro" id="IPR055251">
    <property type="entry name" value="SOS1_NGEF_PH"/>
</dbReference>
<feature type="compositionally biased region" description="Low complexity" evidence="1">
    <location>
        <begin position="1437"/>
        <end position="1453"/>
    </location>
</feature>
<organism evidence="4 5">
    <name type="scientific">Vicugna pacos</name>
    <name type="common">Alpaca</name>
    <name type="synonym">Lama pacos</name>
    <dbReference type="NCBI Taxonomy" id="30538"/>
    <lineage>
        <taxon>Eukaryota</taxon>
        <taxon>Metazoa</taxon>
        <taxon>Chordata</taxon>
        <taxon>Craniata</taxon>
        <taxon>Vertebrata</taxon>
        <taxon>Euteleostomi</taxon>
        <taxon>Mammalia</taxon>
        <taxon>Eutheria</taxon>
        <taxon>Laurasiatheria</taxon>
        <taxon>Artiodactyla</taxon>
        <taxon>Tylopoda</taxon>
        <taxon>Camelidae</taxon>
        <taxon>Vicugna</taxon>
    </lineage>
</organism>
<dbReference type="Pfam" id="PF22697">
    <property type="entry name" value="SOS1_NGEF_PH"/>
    <property type="match status" value="1"/>
</dbReference>
<feature type="domain" description="PH" evidence="2">
    <location>
        <begin position="1265"/>
        <end position="1373"/>
    </location>
</feature>
<feature type="compositionally biased region" description="Basic and acidic residues" evidence="1">
    <location>
        <begin position="261"/>
        <end position="279"/>
    </location>
</feature>
<feature type="region of interest" description="Disordered" evidence="1">
    <location>
        <begin position="1029"/>
        <end position="1072"/>
    </location>
</feature>
<feature type="region of interest" description="Disordered" evidence="1">
    <location>
        <begin position="365"/>
        <end position="508"/>
    </location>
</feature>
<feature type="compositionally biased region" description="Polar residues" evidence="1">
    <location>
        <begin position="963"/>
        <end position="982"/>
    </location>
</feature>
<dbReference type="GeneID" id="102536385"/>
<evidence type="ECO:0000313" key="4">
    <source>
        <dbReference type="Proteomes" id="UP001652581"/>
    </source>
</evidence>
<protein>
    <submittedName>
        <fullName evidence="5">Pleckstrin homology domain-containing family G member 4B isoform X1</fullName>
    </submittedName>
</protein>
<gene>
    <name evidence="5" type="primary">PLEKHG4B</name>
</gene>
<feature type="compositionally biased region" description="Low complexity" evidence="1">
    <location>
        <begin position="223"/>
        <end position="236"/>
    </location>
</feature>
<sequence length="1556" mass="170374">MALPAALGRGDRGSGAQDLESLDTCIQNTLSALYPPFEATAATVLWQLFSVAEKLYGGDGLHCLTDFLLPAKRALQHLQQEACARHTGFLFLHEGWPLCVHEKVVVQLASLRGVKLRPGDFYLQITAVGRQSARLVLKCLSRLGRGLEEVAVPEALYGCVFTGEFLDLVNGERNCVPLQNCLLTSGSEVYRTPWSNITDPVFVPTTGTGLSSFPSHPRPQQLPPSSTSETSAPEPAVISSPPQGDTPSKHTATVPHHGGHPGRDQHLHLPSSRRAECESPRNLSRNSDRGISGVSPSEQGPWEPPESLAGPGGRLDPKDKNDGPQDLTFHAEGGSPSSRRQPPRAPASVEARRWFRKSYMEALQNPMPLGSSSEESTGDEACGFQIQGHRARGARAVTSLIQKETTGHRGDPQGIPSQESVSGATGRTLPRRSQSWDKSLRSSRGDTQRASHHSASARPGGLLGGQAVGTRLTGSSRPGTAGSPSCTGCTREEAPVDAEASPLRGSSLSRYSELPGGLLCREREGRTPRTGELPSPVPRPALEISQELLQSGVVTLPGTRDRQGRAVVQVCTRGPLWSSEHTSNVELTRLLKYLHSIPRKEVRERGLVILVDARKRLATPALLQALAALQNTSPPIIHSILLLVEKESAFRPDKDAIIQCELVGSLKALHRLIDCSQLTADLEGSFPYSHSAWLCFRQKLDPFTTNCEEAIVFLRHSVCSLNTPRTLSTAQEVAVLISRHKAVMKHVLEDALLVALRLEGGTVLAQLRREGCGAGQDCRDAVEAASRLYNQVDEEVHRLVLASNRCLQELESLQEGGDQVSGWTPQCSECLEHLVAEDLKRCHQETTEPPMQSLPRASVAVSGLGGQQALPQGHTSWLQCQQTRLPWQEACGEAALGPSTPPVVHSPPNHELPRGLEEQPPEPTWILVSDPEGCTGEWSQWLPSCPGQAALCGQEGEHLGTGVQDQNSSSTGSSEPFQTPASQPRRHPLKKIMRKTQSFEIPPPESDPRDSHQPGHNEIFIKGVEVTSIATSEKQPLPRPRAKSPLVPRNRSLSSPSRIHPTAEDRQGQAGSSRLQHIVAEMIFTEREYVRSLGYVIDNYFPEVERTDLPQDLRGKCSVIFGNWEKLYTFHRQHFLQELECCRHCPLDVGRGFLRHEEQFGLYALYSKNKPRSDALLCTHGNAFFKDKQRELGDRMDLASYLLKPVQRLGKYALLLQDLVKEASHCPTREQELGELQAAEDVVRFQLRHGNDLLAMDALRGCDVDLREQGRLRCQDEFLVCCGRKKHLRRVFLFEDLILFSKTQRADGGGAVYLYTQSFKTAEIGMTENVGDSGLRFEIWFLRRRKPQDTYVLQASSAEVKTAWTDVLGRILWQQALRNRELRVQETVSLGLGSKPFVDVTPSHAAISHRAIDCTTKGAEGPTPACIAVPSFKRPHSTISDSSTSSSSSQSSSALGPLHLQASASTNRASLLSPAYCPWPQDIHEEDEPGQGSGSPPSLQTESFEPSHCTSGDGGPGLHRPSQHPTELFSDEDACLALPRRGSQPQRDGGQFITTL</sequence>
<feature type="region of interest" description="Disordered" evidence="1">
    <location>
        <begin position="894"/>
        <end position="921"/>
    </location>
</feature>
<dbReference type="InterPro" id="IPR035899">
    <property type="entry name" value="DBL_dom_sf"/>
</dbReference>
<dbReference type="Proteomes" id="UP001652581">
    <property type="component" value="Chromosome 3"/>
</dbReference>
<evidence type="ECO:0000259" key="3">
    <source>
        <dbReference type="PROSITE" id="PS50010"/>
    </source>
</evidence>
<proteinExistence type="predicted"/>
<dbReference type="SMART" id="SM00233">
    <property type="entry name" value="PH"/>
    <property type="match status" value="1"/>
</dbReference>
<dbReference type="InterPro" id="IPR000219">
    <property type="entry name" value="DH_dom"/>
</dbReference>
<feature type="domain" description="DH" evidence="3">
    <location>
        <begin position="1074"/>
        <end position="1253"/>
    </location>
</feature>
<feature type="compositionally biased region" description="Polar residues" evidence="1">
    <location>
        <begin position="1494"/>
        <end position="1510"/>
    </location>
</feature>
<dbReference type="CDD" id="cd00160">
    <property type="entry name" value="RhoGEF"/>
    <property type="match status" value="1"/>
</dbReference>
<dbReference type="InterPro" id="IPR001849">
    <property type="entry name" value="PH_domain"/>
</dbReference>
<dbReference type="Pfam" id="PF00621">
    <property type="entry name" value="RhoGEF"/>
    <property type="match status" value="1"/>
</dbReference>
<feature type="compositionally biased region" description="Polar residues" evidence="1">
    <location>
        <begin position="472"/>
        <end position="488"/>
    </location>
</feature>
<dbReference type="PANTHER" id="PTHR45845:SF1">
    <property type="entry name" value="PLECKSTRIN HOMOLOGY AND RHOGEF DOMAIN CONTAINING G4B"/>
    <property type="match status" value="1"/>
</dbReference>